<dbReference type="InterPro" id="IPR029058">
    <property type="entry name" value="AB_hydrolase_fold"/>
</dbReference>
<dbReference type="OrthoDB" id="3059495at2759"/>
<gene>
    <name evidence="6" type="ORF">BT96DRAFT_1084458</name>
</gene>
<dbReference type="PROSITE" id="PS50075">
    <property type="entry name" value="CARRIER"/>
    <property type="match status" value="1"/>
</dbReference>
<evidence type="ECO:0000313" key="6">
    <source>
        <dbReference type="EMBL" id="KAE9386491.1"/>
    </source>
</evidence>
<dbReference type="PROSITE" id="PS00012">
    <property type="entry name" value="PHOSPHOPANTETHEINE"/>
    <property type="match status" value="1"/>
</dbReference>
<keyword evidence="4" id="KW-0511">Multifunctional enzyme</keyword>
<dbReference type="GO" id="GO:0044550">
    <property type="term" value="P:secondary metabolite biosynthetic process"/>
    <property type="evidence" value="ECO:0007669"/>
    <property type="project" value="TreeGrafter"/>
</dbReference>
<dbReference type="GO" id="GO:0005737">
    <property type="term" value="C:cytoplasm"/>
    <property type="evidence" value="ECO:0007669"/>
    <property type="project" value="TreeGrafter"/>
</dbReference>
<evidence type="ECO:0000256" key="4">
    <source>
        <dbReference type="ARBA" id="ARBA00023268"/>
    </source>
</evidence>
<dbReference type="InterPro" id="IPR009081">
    <property type="entry name" value="PP-bd_ACP"/>
</dbReference>
<evidence type="ECO:0000313" key="7">
    <source>
        <dbReference type="Proteomes" id="UP000799118"/>
    </source>
</evidence>
<dbReference type="Proteomes" id="UP000799118">
    <property type="component" value="Unassembled WGS sequence"/>
</dbReference>
<keyword evidence="3" id="KW-0436">Ligase</keyword>
<dbReference type="Pfam" id="PF00550">
    <property type="entry name" value="PP-binding"/>
    <property type="match status" value="1"/>
</dbReference>
<sequence length="454" mass="48807">MDEGERGLVNVVTGGDAWAGVVVVAELRQTKTPLKRACNRTLNTNTNGTTMHVGTTSFWDGVVVAVDDSVEIERDSLGYIVELLEVICGLARGVFGDVGGEGKGSKIANSSLIGRRVFNDLGAEAPDVTAVLSSLEKRLCKVLPVYMVPSGIINLKHSGMELEVLAIFSSALGHPQESIGIQDSLFDLGGHSLTATLVVSAVCCELGVKLLMTSFFRNPTMQSVAAIIEAQGHGIAQDSEIPSISDNILANSHCCACPTAFIFPESTGIPSLYSTAFDCIPYRVVAFGDLRWGQPLQPDELVESIASTLVTEICKIQPTSLYFLVEWSLGGYLALEAAIQLKAIGASTKMVVMIDSSVYDRSLTAAQWRPDLDHLLGILDDKEQWNKAYRGRVELIKALRAHSGDVTAPIDNPTNSWGGILPQIKVHGFDALHRTMFSYENGPKMGVMIAILAL</sequence>
<keyword evidence="7" id="KW-1185">Reference proteome</keyword>
<evidence type="ECO:0000259" key="5">
    <source>
        <dbReference type="PROSITE" id="PS50075"/>
    </source>
</evidence>
<dbReference type="Gene3D" id="3.40.50.1820">
    <property type="entry name" value="alpha/beta hydrolase"/>
    <property type="match status" value="1"/>
</dbReference>
<dbReference type="SUPFAM" id="SSF53474">
    <property type="entry name" value="alpha/beta-Hydrolases"/>
    <property type="match status" value="1"/>
</dbReference>
<proteinExistence type="predicted"/>
<organism evidence="6 7">
    <name type="scientific">Gymnopus androsaceus JB14</name>
    <dbReference type="NCBI Taxonomy" id="1447944"/>
    <lineage>
        <taxon>Eukaryota</taxon>
        <taxon>Fungi</taxon>
        <taxon>Dikarya</taxon>
        <taxon>Basidiomycota</taxon>
        <taxon>Agaricomycotina</taxon>
        <taxon>Agaricomycetes</taxon>
        <taxon>Agaricomycetidae</taxon>
        <taxon>Agaricales</taxon>
        <taxon>Marasmiineae</taxon>
        <taxon>Omphalotaceae</taxon>
        <taxon>Gymnopus</taxon>
    </lineage>
</organism>
<dbReference type="Pfam" id="PF00975">
    <property type="entry name" value="Thioesterase"/>
    <property type="match status" value="1"/>
</dbReference>
<accession>A0A6A4GLD5</accession>
<dbReference type="GO" id="GO:0031177">
    <property type="term" value="F:phosphopantetheine binding"/>
    <property type="evidence" value="ECO:0007669"/>
    <property type="project" value="TreeGrafter"/>
</dbReference>
<keyword evidence="2" id="KW-0597">Phosphoprotein</keyword>
<dbReference type="PANTHER" id="PTHR45527">
    <property type="entry name" value="NONRIBOSOMAL PEPTIDE SYNTHETASE"/>
    <property type="match status" value="1"/>
</dbReference>
<reference evidence="6" key="1">
    <citation type="journal article" date="2019" name="Environ. Microbiol.">
        <title>Fungal ecological strategies reflected in gene transcription - a case study of two litter decomposers.</title>
        <authorList>
            <person name="Barbi F."/>
            <person name="Kohler A."/>
            <person name="Barry K."/>
            <person name="Baskaran P."/>
            <person name="Daum C."/>
            <person name="Fauchery L."/>
            <person name="Ihrmark K."/>
            <person name="Kuo A."/>
            <person name="LaButti K."/>
            <person name="Lipzen A."/>
            <person name="Morin E."/>
            <person name="Grigoriev I.V."/>
            <person name="Henrissat B."/>
            <person name="Lindahl B."/>
            <person name="Martin F."/>
        </authorList>
    </citation>
    <scope>NUCLEOTIDE SEQUENCE</scope>
    <source>
        <strain evidence="6">JB14</strain>
    </source>
</reference>
<evidence type="ECO:0000256" key="2">
    <source>
        <dbReference type="ARBA" id="ARBA00022553"/>
    </source>
</evidence>
<dbReference type="InterPro" id="IPR036736">
    <property type="entry name" value="ACP-like_sf"/>
</dbReference>
<name>A0A6A4GLD5_9AGAR</name>
<dbReference type="InterPro" id="IPR001031">
    <property type="entry name" value="Thioesterase"/>
</dbReference>
<evidence type="ECO:0000256" key="3">
    <source>
        <dbReference type="ARBA" id="ARBA00022598"/>
    </source>
</evidence>
<keyword evidence="1" id="KW-0596">Phosphopantetheine</keyword>
<dbReference type="EMBL" id="ML769875">
    <property type="protein sequence ID" value="KAE9386491.1"/>
    <property type="molecule type" value="Genomic_DNA"/>
</dbReference>
<dbReference type="PANTHER" id="PTHR45527:SF1">
    <property type="entry name" value="FATTY ACID SYNTHASE"/>
    <property type="match status" value="1"/>
</dbReference>
<dbReference type="AlphaFoldDB" id="A0A6A4GLD5"/>
<dbReference type="GO" id="GO:0043041">
    <property type="term" value="P:amino acid activation for nonribosomal peptide biosynthetic process"/>
    <property type="evidence" value="ECO:0007669"/>
    <property type="project" value="TreeGrafter"/>
</dbReference>
<dbReference type="SUPFAM" id="SSF47336">
    <property type="entry name" value="ACP-like"/>
    <property type="match status" value="1"/>
</dbReference>
<evidence type="ECO:0000256" key="1">
    <source>
        <dbReference type="ARBA" id="ARBA00022450"/>
    </source>
</evidence>
<dbReference type="InterPro" id="IPR006162">
    <property type="entry name" value="Ppantetheine_attach_site"/>
</dbReference>
<dbReference type="GO" id="GO:0016874">
    <property type="term" value="F:ligase activity"/>
    <property type="evidence" value="ECO:0007669"/>
    <property type="project" value="UniProtKB-KW"/>
</dbReference>
<protein>
    <recommendedName>
        <fullName evidence="5">Carrier domain-containing protein</fullName>
    </recommendedName>
</protein>
<feature type="domain" description="Carrier" evidence="5">
    <location>
        <begin position="155"/>
        <end position="232"/>
    </location>
</feature>